<protein>
    <submittedName>
        <fullName evidence="2">Uncharacterized protein</fullName>
    </submittedName>
</protein>
<gene>
    <name evidence="3" type="ORF">EDS130_LOCUS18739</name>
    <name evidence="2" type="ORF">XAT740_LOCUS12521</name>
</gene>
<feature type="chain" id="PRO_5036224445" evidence="1">
    <location>
        <begin position="20"/>
        <end position="121"/>
    </location>
</feature>
<feature type="signal peptide" evidence="1">
    <location>
        <begin position="1"/>
        <end position="19"/>
    </location>
</feature>
<keyword evidence="4" id="KW-1185">Reference proteome</keyword>
<evidence type="ECO:0000313" key="3">
    <source>
        <dbReference type="EMBL" id="CAF1076867.1"/>
    </source>
</evidence>
<proteinExistence type="predicted"/>
<sequence>MKFSLILITTILLISIVHSHSYSLTSLLRKRTTDDTNIHKASCIVVAEFLMDLFNDPDLHLSSKQMRLIPTLNIRKLRRRGFLDDDCPPEYQKWFMDLIPFEELLSTKQLQILKSKLWFTE</sequence>
<name>A0A814FYK6_ADIRI</name>
<evidence type="ECO:0000256" key="1">
    <source>
        <dbReference type="SAM" id="SignalP"/>
    </source>
</evidence>
<dbReference type="Proteomes" id="UP000663828">
    <property type="component" value="Unassembled WGS sequence"/>
</dbReference>
<dbReference type="EMBL" id="CAJNOR010000708">
    <property type="protein sequence ID" value="CAF0987582.1"/>
    <property type="molecule type" value="Genomic_DNA"/>
</dbReference>
<reference evidence="2" key="1">
    <citation type="submission" date="2021-02" db="EMBL/GenBank/DDBJ databases">
        <authorList>
            <person name="Nowell W R."/>
        </authorList>
    </citation>
    <scope>NUCLEOTIDE SEQUENCE</scope>
</reference>
<dbReference type="Proteomes" id="UP000663852">
    <property type="component" value="Unassembled WGS sequence"/>
</dbReference>
<organism evidence="2 4">
    <name type="scientific">Adineta ricciae</name>
    <name type="common">Rotifer</name>
    <dbReference type="NCBI Taxonomy" id="249248"/>
    <lineage>
        <taxon>Eukaryota</taxon>
        <taxon>Metazoa</taxon>
        <taxon>Spiralia</taxon>
        <taxon>Gnathifera</taxon>
        <taxon>Rotifera</taxon>
        <taxon>Eurotatoria</taxon>
        <taxon>Bdelloidea</taxon>
        <taxon>Adinetida</taxon>
        <taxon>Adinetidae</taxon>
        <taxon>Adineta</taxon>
    </lineage>
</organism>
<dbReference type="EMBL" id="CAJNOJ010000088">
    <property type="protein sequence ID" value="CAF1076867.1"/>
    <property type="molecule type" value="Genomic_DNA"/>
</dbReference>
<dbReference type="OrthoDB" id="10361934at2759"/>
<evidence type="ECO:0000313" key="2">
    <source>
        <dbReference type="EMBL" id="CAF0987582.1"/>
    </source>
</evidence>
<comment type="caution">
    <text evidence="2">The sequence shown here is derived from an EMBL/GenBank/DDBJ whole genome shotgun (WGS) entry which is preliminary data.</text>
</comment>
<accession>A0A814FYK6</accession>
<keyword evidence="1" id="KW-0732">Signal</keyword>
<dbReference type="AlphaFoldDB" id="A0A814FYK6"/>
<evidence type="ECO:0000313" key="4">
    <source>
        <dbReference type="Proteomes" id="UP000663828"/>
    </source>
</evidence>